<dbReference type="Proteomes" id="UP000800036">
    <property type="component" value="Unassembled WGS sequence"/>
</dbReference>
<reference evidence="1" key="1">
    <citation type="journal article" date="2020" name="Stud. Mycol.">
        <title>101 Dothideomycetes genomes: a test case for predicting lifestyles and emergence of pathogens.</title>
        <authorList>
            <person name="Haridas S."/>
            <person name="Albert R."/>
            <person name="Binder M."/>
            <person name="Bloem J."/>
            <person name="Labutti K."/>
            <person name="Salamov A."/>
            <person name="Andreopoulos B."/>
            <person name="Baker S."/>
            <person name="Barry K."/>
            <person name="Bills G."/>
            <person name="Bluhm B."/>
            <person name="Cannon C."/>
            <person name="Castanera R."/>
            <person name="Culley D."/>
            <person name="Daum C."/>
            <person name="Ezra D."/>
            <person name="Gonzalez J."/>
            <person name="Henrissat B."/>
            <person name="Kuo A."/>
            <person name="Liang C."/>
            <person name="Lipzen A."/>
            <person name="Lutzoni F."/>
            <person name="Magnuson J."/>
            <person name="Mondo S."/>
            <person name="Nolan M."/>
            <person name="Ohm R."/>
            <person name="Pangilinan J."/>
            <person name="Park H.-J."/>
            <person name="Ramirez L."/>
            <person name="Alfaro M."/>
            <person name="Sun H."/>
            <person name="Tritt A."/>
            <person name="Yoshinaga Y."/>
            <person name="Zwiers L.-H."/>
            <person name="Turgeon B."/>
            <person name="Goodwin S."/>
            <person name="Spatafora J."/>
            <person name="Crous P."/>
            <person name="Grigoriev I."/>
        </authorList>
    </citation>
    <scope>NUCLEOTIDE SEQUENCE</scope>
    <source>
        <strain evidence="1">CBS 107.79</strain>
    </source>
</reference>
<feature type="non-terminal residue" evidence="1">
    <location>
        <position position="202"/>
    </location>
</feature>
<proteinExistence type="predicted"/>
<gene>
    <name evidence="1" type="ORF">BU23DRAFT_425538</name>
</gene>
<dbReference type="AlphaFoldDB" id="A0A6A5UK81"/>
<organism evidence="1 2">
    <name type="scientific">Bimuria novae-zelandiae CBS 107.79</name>
    <dbReference type="NCBI Taxonomy" id="1447943"/>
    <lineage>
        <taxon>Eukaryota</taxon>
        <taxon>Fungi</taxon>
        <taxon>Dikarya</taxon>
        <taxon>Ascomycota</taxon>
        <taxon>Pezizomycotina</taxon>
        <taxon>Dothideomycetes</taxon>
        <taxon>Pleosporomycetidae</taxon>
        <taxon>Pleosporales</taxon>
        <taxon>Massarineae</taxon>
        <taxon>Didymosphaeriaceae</taxon>
        <taxon>Bimuria</taxon>
    </lineage>
</organism>
<evidence type="ECO:0000313" key="2">
    <source>
        <dbReference type="Proteomes" id="UP000800036"/>
    </source>
</evidence>
<name>A0A6A5UK81_9PLEO</name>
<dbReference type="OrthoDB" id="3791002at2759"/>
<protein>
    <submittedName>
        <fullName evidence="1">Uncharacterized protein</fullName>
    </submittedName>
</protein>
<sequence length="202" mass="23649">YDARKRILQHLSAWEIAKLNVCLGHVLDDRELTAYIRPFRDLFFDEKEMEYLVAEGMKLVLLGNDVPLLRKRLQDPVSYLKRGRTEKTLQIYLLGVFPVQLRNKHMLHRMLAFGIHERPDLARFDYDKVAFKAIQKRGPKEKLFMISFGVPFTGGRIEDRGFWHRVEAPDVFVDLKVYVPCFRDRALGEVMVQPSELSRLSG</sequence>
<feature type="non-terminal residue" evidence="1">
    <location>
        <position position="1"/>
    </location>
</feature>
<accession>A0A6A5UK81</accession>
<dbReference type="EMBL" id="ML976778">
    <property type="protein sequence ID" value="KAF1964750.1"/>
    <property type="molecule type" value="Genomic_DNA"/>
</dbReference>
<evidence type="ECO:0000313" key="1">
    <source>
        <dbReference type="EMBL" id="KAF1964750.1"/>
    </source>
</evidence>
<keyword evidence="2" id="KW-1185">Reference proteome</keyword>